<dbReference type="EMBL" id="QQZY01000001">
    <property type="protein sequence ID" value="RDI75707.1"/>
    <property type="molecule type" value="Genomic_DNA"/>
</dbReference>
<accession>A0A7M2Z085</accession>
<evidence type="ECO:0000259" key="1">
    <source>
        <dbReference type="Pfam" id="PF01261"/>
    </source>
</evidence>
<reference evidence="3" key="2">
    <citation type="journal article" date="2019" name="MicrobiologyOpen">
        <title>High-quality draft genome sequence of Gaiella occulta isolated from a 150 meter deep mineral water borehole and comparison with the genome sequences of other deep-branching lineages of the phylum Actinobacteria.</title>
        <authorList>
            <person name="Severino R."/>
            <person name="Froufe H.J.C."/>
            <person name="Barroso C."/>
            <person name="Albuquerque L."/>
            <person name="Lobo-da-Cunha A."/>
            <person name="da Costa M.S."/>
            <person name="Egas C."/>
        </authorList>
    </citation>
    <scope>NUCLEOTIDE SEQUENCE [LARGE SCALE GENOMIC DNA]</scope>
    <source>
        <strain evidence="3">F2-233</strain>
    </source>
</reference>
<name>A0A7M2Z085_9ACTN</name>
<evidence type="ECO:0000313" key="3">
    <source>
        <dbReference type="Proteomes" id="UP000254134"/>
    </source>
</evidence>
<dbReference type="InterPro" id="IPR013022">
    <property type="entry name" value="Xyl_isomerase-like_TIM-brl"/>
</dbReference>
<dbReference type="InterPro" id="IPR036237">
    <property type="entry name" value="Xyl_isomerase-like_sf"/>
</dbReference>
<dbReference type="Pfam" id="PF01261">
    <property type="entry name" value="AP_endonuc_2"/>
    <property type="match status" value="1"/>
</dbReference>
<dbReference type="SUPFAM" id="SSF51658">
    <property type="entry name" value="Xylose isomerase-like"/>
    <property type="match status" value="1"/>
</dbReference>
<dbReference type="GO" id="GO:0016853">
    <property type="term" value="F:isomerase activity"/>
    <property type="evidence" value="ECO:0007669"/>
    <property type="project" value="UniProtKB-KW"/>
</dbReference>
<dbReference type="PANTHER" id="PTHR12110">
    <property type="entry name" value="HYDROXYPYRUVATE ISOMERASE"/>
    <property type="match status" value="1"/>
</dbReference>
<dbReference type="PANTHER" id="PTHR12110:SF41">
    <property type="entry name" value="INOSOSE DEHYDRATASE"/>
    <property type="match status" value="1"/>
</dbReference>
<feature type="domain" description="Xylose isomerase-like TIM barrel" evidence="1">
    <location>
        <begin position="46"/>
        <end position="304"/>
    </location>
</feature>
<dbReference type="RefSeq" id="WP_114794605.1">
    <property type="nucleotide sequence ID" value="NZ_QQZY01000001.1"/>
</dbReference>
<protein>
    <submittedName>
        <fullName evidence="2">Sugar phosphate isomerase/epimerase</fullName>
    </submittedName>
</protein>
<dbReference type="Gene3D" id="3.20.20.150">
    <property type="entry name" value="Divalent-metal-dependent TIM barrel enzymes"/>
    <property type="match status" value="1"/>
</dbReference>
<sequence length="327" mass="34925">MATIKEKQRRPGAFALQERLAAGPISWGVCEVPGWGAELRPERVLREMRSLGITATEAGPVGYLGDDAAAIREALSGAGMRLVGGFLPVVLHDPAALEPTLSSARRTAQVLGEAGATHLVSAAVVDLAWSPRVALDAGAWRHVFGALARIDDIAARAGLEHVLHPHVNTIVERDEDVRRVLDGSDVSICLDSGHLTLGGSDVLSLATEAADRVGHVHLKDVRADVARRLREGELDLVAATRHGLFCALGDGDVPVDRVVRALEERGYRGWYVLEQDTALDSDEIPDGKGPVEDVRRSVAFLRRCLAPTGAASAGGKEVTRPANRTRR</sequence>
<keyword evidence="2" id="KW-0413">Isomerase</keyword>
<dbReference type="OrthoDB" id="104997at2"/>
<keyword evidence="3" id="KW-1185">Reference proteome</keyword>
<dbReference type="Proteomes" id="UP000254134">
    <property type="component" value="Unassembled WGS sequence"/>
</dbReference>
<comment type="caution">
    <text evidence="2">The sequence shown here is derived from an EMBL/GenBank/DDBJ whole genome shotgun (WGS) entry which is preliminary data.</text>
</comment>
<evidence type="ECO:0000313" key="2">
    <source>
        <dbReference type="EMBL" id="RDI75707.1"/>
    </source>
</evidence>
<organism evidence="2 3">
    <name type="scientific">Gaiella occulta</name>
    <dbReference type="NCBI Taxonomy" id="1002870"/>
    <lineage>
        <taxon>Bacteria</taxon>
        <taxon>Bacillati</taxon>
        <taxon>Actinomycetota</taxon>
        <taxon>Thermoleophilia</taxon>
        <taxon>Gaiellales</taxon>
        <taxon>Gaiellaceae</taxon>
        <taxon>Gaiella</taxon>
    </lineage>
</organism>
<reference evidence="2 3" key="1">
    <citation type="submission" date="2018-07" db="EMBL/GenBank/DDBJ databases">
        <title>High-quality-draft genome sequence of Gaiella occulta.</title>
        <authorList>
            <person name="Severino R."/>
            <person name="Froufe H.J.C."/>
            <person name="Rainey F.A."/>
            <person name="Barroso C."/>
            <person name="Albuquerque L."/>
            <person name="Lobo-Da-Cunha A."/>
            <person name="Da Costa M.S."/>
            <person name="Egas C."/>
        </authorList>
    </citation>
    <scope>NUCLEOTIDE SEQUENCE [LARGE SCALE GENOMIC DNA]</scope>
    <source>
        <strain evidence="2 3">F2-233</strain>
    </source>
</reference>
<dbReference type="AlphaFoldDB" id="A0A7M2Z085"/>
<gene>
    <name evidence="2" type="ORF">Gocc_0126</name>
</gene>
<dbReference type="InterPro" id="IPR050312">
    <property type="entry name" value="IolE/XylAMocC-like"/>
</dbReference>
<proteinExistence type="predicted"/>